<dbReference type="OMA" id="ICTANTM"/>
<dbReference type="GO" id="GO:0030163">
    <property type="term" value="P:protein catabolic process"/>
    <property type="evidence" value="ECO:0007669"/>
    <property type="project" value="InterPro"/>
</dbReference>
<dbReference type="InterPro" id="IPR003959">
    <property type="entry name" value="ATPase_AAA_core"/>
</dbReference>
<dbReference type="PRINTS" id="PR00830">
    <property type="entry name" value="ENDOLAPTASE"/>
</dbReference>
<dbReference type="InterPro" id="IPR054594">
    <property type="entry name" value="Lon_lid"/>
</dbReference>
<dbReference type="SMART" id="SM00464">
    <property type="entry name" value="LON"/>
    <property type="match status" value="1"/>
</dbReference>
<evidence type="ECO:0000256" key="6">
    <source>
        <dbReference type="ARBA" id="ARBA00022840"/>
    </source>
</evidence>
<dbReference type="AlphaFoldDB" id="G7E0E7"/>
<dbReference type="InParanoid" id="G7E0E7"/>
<dbReference type="SUPFAM" id="SSF88697">
    <property type="entry name" value="PUA domain-like"/>
    <property type="match status" value="1"/>
</dbReference>
<dbReference type="InterPro" id="IPR003111">
    <property type="entry name" value="Lon_prtase_N"/>
</dbReference>
<dbReference type="Gene3D" id="2.30.130.40">
    <property type="entry name" value="LON domain-like"/>
    <property type="match status" value="1"/>
</dbReference>
<dbReference type="STRING" id="764103.G7E0E7"/>
<dbReference type="Pfam" id="PF00004">
    <property type="entry name" value="AAA"/>
    <property type="match status" value="1"/>
</dbReference>
<dbReference type="Gene3D" id="1.20.58.1480">
    <property type="match status" value="1"/>
</dbReference>
<evidence type="ECO:0000313" key="15">
    <source>
        <dbReference type="Proteomes" id="UP000009131"/>
    </source>
</evidence>
<dbReference type="SUPFAM" id="SSF52540">
    <property type="entry name" value="P-loop containing nucleoside triphosphate hydrolases"/>
    <property type="match status" value="1"/>
</dbReference>
<dbReference type="InterPro" id="IPR027065">
    <property type="entry name" value="Lon_Prtase"/>
</dbReference>
<evidence type="ECO:0000256" key="5">
    <source>
        <dbReference type="ARBA" id="ARBA00022825"/>
    </source>
</evidence>
<dbReference type="GO" id="GO:0016887">
    <property type="term" value="F:ATP hydrolysis activity"/>
    <property type="evidence" value="ECO:0007669"/>
    <property type="project" value="InterPro"/>
</dbReference>
<name>G7E0E7_MIXOS</name>
<dbReference type="GO" id="GO:0004176">
    <property type="term" value="F:ATP-dependent peptidase activity"/>
    <property type="evidence" value="ECO:0007669"/>
    <property type="project" value="UniProtKB-UniRule"/>
</dbReference>
<evidence type="ECO:0000256" key="1">
    <source>
        <dbReference type="ARBA" id="ARBA00004496"/>
    </source>
</evidence>
<feature type="domain" description="Lon proteolytic" evidence="12">
    <location>
        <begin position="763"/>
        <end position="951"/>
    </location>
</feature>
<organism evidence="14 15">
    <name type="scientific">Mixia osmundae (strain CBS 9802 / IAM 14324 / JCM 22182 / KY 12970)</name>
    <dbReference type="NCBI Taxonomy" id="764103"/>
    <lineage>
        <taxon>Eukaryota</taxon>
        <taxon>Fungi</taxon>
        <taxon>Dikarya</taxon>
        <taxon>Basidiomycota</taxon>
        <taxon>Pucciniomycotina</taxon>
        <taxon>Mixiomycetes</taxon>
        <taxon>Mixiales</taxon>
        <taxon>Mixiaceae</taxon>
        <taxon>Mixia</taxon>
    </lineage>
</organism>
<dbReference type="Gene3D" id="3.40.50.300">
    <property type="entry name" value="P-loop containing nucleotide triphosphate hydrolases"/>
    <property type="match status" value="1"/>
</dbReference>
<reference evidence="14 15" key="1">
    <citation type="journal article" date="2011" name="J. Gen. Appl. Microbiol.">
        <title>Draft genome sequencing of the enigmatic basidiomycete Mixia osmundae.</title>
        <authorList>
            <person name="Nishida H."/>
            <person name="Nagatsuka Y."/>
            <person name="Sugiyama J."/>
        </authorList>
    </citation>
    <scope>NUCLEOTIDE SEQUENCE [LARGE SCALE GENOMIC DNA]</scope>
    <source>
        <strain evidence="15">CBS 9802 / IAM 14324 / JCM 22182 / KY 12970</strain>
    </source>
</reference>
<keyword evidence="6" id="KW-0067">ATP-binding</keyword>
<gene>
    <name evidence="14" type="primary">Mo02973</name>
    <name evidence="14" type="ORF">E5Q_02973</name>
</gene>
<reference evidence="14 15" key="2">
    <citation type="journal article" date="2012" name="Open Biol.">
        <title>Characteristics of nucleosomes and linker DNA regions on the genome of the basidiomycete Mixia osmundae revealed by mono- and dinucleosome mapping.</title>
        <authorList>
            <person name="Nishida H."/>
            <person name="Kondo S."/>
            <person name="Matsumoto T."/>
            <person name="Suzuki Y."/>
            <person name="Yoshikawa H."/>
            <person name="Taylor T.D."/>
            <person name="Sugiyama J."/>
        </authorList>
    </citation>
    <scope>NUCLEOTIDE SEQUENCE [LARGE SCALE GENOMIC DNA]</scope>
    <source>
        <strain evidence="15">CBS 9802 / IAM 14324 / JCM 22182 / KY 12970</strain>
    </source>
</reference>
<dbReference type="InterPro" id="IPR008269">
    <property type="entry name" value="Lon_proteolytic"/>
</dbReference>
<dbReference type="FunFam" id="1.10.8.60:FF:000091">
    <property type="entry name" value="Lon protease homolog 2, peroxisomal"/>
    <property type="match status" value="1"/>
</dbReference>
<keyword evidence="4 10" id="KW-0378">Hydrolase</keyword>
<dbReference type="PROSITE" id="PS51787">
    <property type="entry name" value="LON_N"/>
    <property type="match status" value="1"/>
</dbReference>
<keyword evidence="5 10" id="KW-0720">Serine protease</keyword>
<evidence type="ECO:0000259" key="13">
    <source>
        <dbReference type="PROSITE" id="PS51787"/>
    </source>
</evidence>
<dbReference type="EC" id="3.4.21.53" evidence="9"/>
<dbReference type="Gene3D" id="3.30.230.10">
    <property type="match status" value="1"/>
</dbReference>
<dbReference type="eggNOG" id="KOG2004">
    <property type="taxonomic scope" value="Eukaryota"/>
</dbReference>
<feature type="active site" evidence="10">
    <location>
        <position position="856"/>
    </location>
</feature>
<comment type="subcellular location">
    <subcellularLocation>
        <location evidence="1">Cytoplasm</location>
    </subcellularLocation>
</comment>
<evidence type="ECO:0000313" key="14">
    <source>
        <dbReference type="EMBL" id="GAA96307.1"/>
    </source>
</evidence>
<comment type="caution">
    <text evidence="14">The sequence shown here is derived from an EMBL/GenBank/DDBJ whole genome shotgun (WGS) entry which is preliminary data.</text>
</comment>
<dbReference type="FunFam" id="1.20.5.5270:FF:000002">
    <property type="entry name" value="Lon protease homolog"/>
    <property type="match status" value="1"/>
</dbReference>
<dbReference type="InterPro" id="IPR046336">
    <property type="entry name" value="Lon_prtase_N_sf"/>
</dbReference>
<feature type="compositionally biased region" description="Low complexity" evidence="11">
    <location>
        <begin position="322"/>
        <end position="331"/>
    </location>
</feature>
<dbReference type="InterPro" id="IPR027417">
    <property type="entry name" value="P-loop_NTPase"/>
</dbReference>
<dbReference type="Pfam" id="PF05362">
    <property type="entry name" value="Lon_C"/>
    <property type="match status" value="1"/>
</dbReference>
<dbReference type="Pfam" id="PF22667">
    <property type="entry name" value="Lon_lid"/>
    <property type="match status" value="1"/>
</dbReference>
<dbReference type="GO" id="GO:0005524">
    <property type="term" value="F:ATP binding"/>
    <property type="evidence" value="ECO:0007669"/>
    <property type="project" value="UniProtKB-KW"/>
</dbReference>
<sequence>MASRSKVTIALPSRLGVLVLPPGQILFPSLLLSIQLNRKDSINLVQSVLKSVEESKKAGNLSPDGAGMALVGVAPLNAAAADRARSLASTTKDDEKRKASELQVIRLPADDRTGNGQSTKRPTVQDIFDWGCLARIVRLERTSIGYIVVVEGLARIRLDRFTQVGSPYFEAFVSSFIEEPLDSSQDSIKLLDELKELAESLLSTFTSLRLALPPGIAKRIKSMVSSVDVDTAGLLADVLISTLSPLQSDKLDILSLVPTRDRLVKATTLLSRVNEETKATKSIGERVEGNLSRRQREFFLRSQMEAIAQELKDLDRAERNTTPRAPTTPTGNRGGFIVDGGEGEEDEEMKELENRLEKAGLPTDAHKLAQREFKRLKKIPQQSVEHGVIRNYLDWLADMPWSTSTPLTLDRDFLQTARKQLDEDHFGLDKVKRRLIEYLAVLRLRQEVSEANDQASSKKQQDLLLKDAGDKRVLADVLTGQDSMALSTTEMTEQNEDTPMEVESVKPKAVVRAPILLLVGPPGVGKTSIARSLATAMGRQFHRVSLGGCSHESDIRGHRRTYVAAMPGLICTALRKLGVNNPIMLLDEIDKLGAGGFNGNPEAALLEVLDPEQNSAFQDHYIGTPFDLSKVLFVATANSLETISAPLRDRMEIIEIPGYVYDEKIAIAKKYLLPEQMEHNALATGQIQISDDVLATVITSYTREAGVRTLEREIGAICRAKAVQYAEIRDSADPSAYDANVLEADLETILGLPKFDPEITDFDARPGVATGLAYQGSGNGGILHIESTAMPGKGGSIKLTGSLGDVISESAQLALSWIKTHAWELGLVSERGDEVLDKTNIHLHLPSGSIKKDGPSAGIGMVVSLVSLLKDVAVDPKLAMTGEITLRGLVTPVGGIREKVLGAHRAGITKILLPTRNRKDVEADVPQRVKDDIEFVYIATIQEGLMAAFEGELWTHDGHAKRNRFIEGPRL</sequence>
<dbReference type="Pfam" id="PF02190">
    <property type="entry name" value="LON_substr_bdg"/>
    <property type="match status" value="1"/>
</dbReference>
<dbReference type="HOGENOM" id="CLU_004109_4_0_1"/>
<dbReference type="GO" id="GO:0006508">
    <property type="term" value="P:proteolysis"/>
    <property type="evidence" value="ECO:0007669"/>
    <property type="project" value="UniProtKB-KW"/>
</dbReference>
<feature type="domain" description="Lon N-terminal" evidence="13">
    <location>
        <begin position="15"/>
        <end position="274"/>
    </location>
</feature>
<evidence type="ECO:0000256" key="7">
    <source>
        <dbReference type="ARBA" id="ARBA00023140"/>
    </source>
</evidence>
<dbReference type="InterPro" id="IPR003593">
    <property type="entry name" value="AAA+_ATPase"/>
</dbReference>
<dbReference type="PROSITE" id="PS51786">
    <property type="entry name" value="LON_PROTEOLYTIC"/>
    <property type="match status" value="1"/>
</dbReference>
<feature type="region of interest" description="Disordered" evidence="11">
    <location>
        <begin position="315"/>
        <end position="347"/>
    </location>
</feature>
<dbReference type="Gene3D" id="1.10.8.60">
    <property type="match status" value="1"/>
</dbReference>
<dbReference type="SMART" id="SM00382">
    <property type="entry name" value="AAA"/>
    <property type="match status" value="1"/>
</dbReference>
<dbReference type="InterPro" id="IPR014721">
    <property type="entry name" value="Ribsml_uS5_D2-typ_fold_subgr"/>
</dbReference>
<evidence type="ECO:0000256" key="4">
    <source>
        <dbReference type="ARBA" id="ARBA00022801"/>
    </source>
</evidence>
<evidence type="ECO:0000256" key="10">
    <source>
        <dbReference type="PROSITE-ProRule" id="PRU01122"/>
    </source>
</evidence>
<keyword evidence="7" id="KW-0576">Peroxisome</keyword>
<protein>
    <recommendedName>
        <fullName evidence="9">endopeptidase La</fullName>
        <ecNumber evidence="9">3.4.21.53</ecNumber>
    </recommendedName>
</protein>
<proteinExistence type="inferred from homology"/>
<evidence type="ECO:0000256" key="9">
    <source>
        <dbReference type="ARBA" id="ARBA00066743"/>
    </source>
</evidence>
<dbReference type="OrthoDB" id="2411602at2759"/>
<dbReference type="InterPro" id="IPR015947">
    <property type="entry name" value="PUA-like_sf"/>
</dbReference>
<evidence type="ECO:0000259" key="12">
    <source>
        <dbReference type="PROSITE" id="PS51786"/>
    </source>
</evidence>
<evidence type="ECO:0000256" key="11">
    <source>
        <dbReference type="SAM" id="MobiDB-lite"/>
    </source>
</evidence>
<dbReference type="Proteomes" id="UP000009131">
    <property type="component" value="Unassembled WGS sequence"/>
</dbReference>
<keyword evidence="15" id="KW-1185">Reference proteome</keyword>
<dbReference type="EMBL" id="BABT02000078">
    <property type="protein sequence ID" value="GAA96307.1"/>
    <property type="molecule type" value="Genomic_DNA"/>
</dbReference>
<keyword evidence="2 10" id="KW-0645">Protease</keyword>
<dbReference type="CDD" id="cd19500">
    <property type="entry name" value="RecA-like_Lon"/>
    <property type="match status" value="1"/>
</dbReference>
<dbReference type="GO" id="GO:0004252">
    <property type="term" value="F:serine-type endopeptidase activity"/>
    <property type="evidence" value="ECO:0007669"/>
    <property type="project" value="UniProtKB-UniRule"/>
</dbReference>
<dbReference type="GO" id="GO:0005737">
    <property type="term" value="C:cytoplasm"/>
    <property type="evidence" value="ECO:0007669"/>
    <property type="project" value="UniProtKB-SubCell"/>
</dbReference>
<dbReference type="InterPro" id="IPR020568">
    <property type="entry name" value="Ribosomal_Su5_D2-typ_SF"/>
</dbReference>
<dbReference type="RefSeq" id="XP_014566904.1">
    <property type="nucleotide sequence ID" value="XM_014711418.1"/>
</dbReference>
<keyword evidence="3" id="KW-0547">Nucleotide-binding</keyword>
<dbReference type="FunFam" id="3.40.50.300:FF:000021">
    <property type="entry name" value="Lon protease homolog"/>
    <property type="match status" value="1"/>
</dbReference>
<dbReference type="Gene3D" id="1.20.5.5270">
    <property type="match status" value="1"/>
</dbReference>
<dbReference type="SUPFAM" id="SSF54211">
    <property type="entry name" value="Ribosomal protein S5 domain 2-like"/>
    <property type="match status" value="1"/>
</dbReference>
<evidence type="ECO:0000256" key="3">
    <source>
        <dbReference type="ARBA" id="ARBA00022741"/>
    </source>
</evidence>
<comment type="similarity">
    <text evidence="10">Belongs to the peptidase S16 family.</text>
</comment>
<accession>G7E0E7</accession>
<dbReference type="PANTHER" id="PTHR10046">
    <property type="entry name" value="ATP DEPENDENT LON PROTEASE FAMILY MEMBER"/>
    <property type="match status" value="1"/>
</dbReference>
<feature type="active site" evidence="10">
    <location>
        <position position="899"/>
    </location>
</feature>
<dbReference type="FunFam" id="3.30.230.10:FF:000092">
    <property type="entry name" value="Lon protease homolog"/>
    <property type="match status" value="1"/>
</dbReference>
<evidence type="ECO:0000256" key="8">
    <source>
        <dbReference type="ARBA" id="ARBA00050665"/>
    </source>
</evidence>
<comment type="catalytic activity">
    <reaction evidence="8">
        <text>Hydrolysis of proteins in presence of ATP.</text>
        <dbReference type="EC" id="3.4.21.53"/>
    </reaction>
</comment>
<evidence type="ECO:0000256" key="2">
    <source>
        <dbReference type="ARBA" id="ARBA00022670"/>
    </source>
</evidence>